<keyword evidence="1" id="KW-1133">Transmembrane helix</keyword>
<dbReference type="RefSeq" id="WP_324251703.1">
    <property type="nucleotide sequence ID" value="NZ_CAJQYY010000003.1"/>
</dbReference>
<proteinExistence type="predicted"/>
<keyword evidence="1" id="KW-0472">Membrane</keyword>
<organism evidence="2 3">
    <name type="scientific">Paraburkholderia gardini</name>
    <dbReference type="NCBI Taxonomy" id="2823469"/>
    <lineage>
        <taxon>Bacteria</taxon>
        <taxon>Pseudomonadati</taxon>
        <taxon>Pseudomonadota</taxon>
        <taxon>Betaproteobacteria</taxon>
        <taxon>Burkholderiales</taxon>
        <taxon>Burkholderiaceae</taxon>
        <taxon>Paraburkholderia</taxon>
    </lineage>
</organism>
<dbReference type="Proteomes" id="UP000789752">
    <property type="component" value="Unassembled WGS sequence"/>
</dbReference>
<reference evidence="2 3" key="1">
    <citation type="submission" date="2021-04" db="EMBL/GenBank/DDBJ databases">
        <authorList>
            <person name="Vanwijnsberghe S."/>
        </authorList>
    </citation>
    <scope>NUCLEOTIDE SEQUENCE [LARGE SCALE GENOMIC DNA]</scope>
    <source>
        <strain evidence="2 3">LMG 32171</strain>
    </source>
</reference>
<evidence type="ECO:0000313" key="2">
    <source>
        <dbReference type="EMBL" id="CAG4889220.1"/>
    </source>
</evidence>
<sequence length="143" mass="14671">MKMCRHGNCSGSTLLEVMVAVAVTAVTALGLVSTQLWMTHHAGATTTRERAAFVADSLVEAFRVSPATGTDSVVWKTRVASMVPKGDTSVVAQAGGLATARVTWAAVREARDVAPGNLVDPPDFCGDAALPAGTACVAIAFAK</sequence>
<accession>A0ABM8TZ61</accession>
<dbReference type="EMBL" id="CAJQYY010000003">
    <property type="protein sequence ID" value="CAG4889220.1"/>
    <property type="molecule type" value="Genomic_DNA"/>
</dbReference>
<keyword evidence="3" id="KW-1185">Reference proteome</keyword>
<dbReference type="InterPro" id="IPR012902">
    <property type="entry name" value="N_methyl_site"/>
</dbReference>
<gene>
    <name evidence="2" type="ORF">R54767_00683</name>
</gene>
<name>A0ABM8TZ61_9BURK</name>
<comment type="caution">
    <text evidence="2">The sequence shown here is derived from an EMBL/GenBank/DDBJ whole genome shotgun (WGS) entry which is preliminary data.</text>
</comment>
<keyword evidence="1" id="KW-0812">Transmembrane</keyword>
<evidence type="ECO:0008006" key="4">
    <source>
        <dbReference type="Google" id="ProtNLM"/>
    </source>
</evidence>
<evidence type="ECO:0000256" key="1">
    <source>
        <dbReference type="SAM" id="Phobius"/>
    </source>
</evidence>
<evidence type="ECO:0000313" key="3">
    <source>
        <dbReference type="Proteomes" id="UP000789752"/>
    </source>
</evidence>
<dbReference type="Pfam" id="PF07963">
    <property type="entry name" value="N_methyl"/>
    <property type="match status" value="1"/>
</dbReference>
<feature type="transmembrane region" description="Helical" evidence="1">
    <location>
        <begin position="12"/>
        <end position="38"/>
    </location>
</feature>
<protein>
    <recommendedName>
        <fullName evidence="4">Type IV pilus assembly protein PilV</fullName>
    </recommendedName>
</protein>